<accession>A0ABN9CGP4</accession>
<gene>
    <name evidence="2" type="ORF">SPARVUS_LOCUS5041055</name>
</gene>
<evidence type="ECO:0000313" key="2">
    <source>
        <dbReference type="EMBL" id="CAI9559280.1"/>
    </source>
</evidence>
<dbReference type="Proteomes" id="UP001162483">
    <property type="component" value="Unassembled WGS sequence"/>
</dbReference>
<feature type="signal peptide" evidence="1">
    <location>
        <begin position="1"/>
        <end position="15"/>
    </location>
</feature>
<organism evidence="2 3">
    <name type="scientific">Staurois parvus</name>
    <dbReference type="NCBI Taxonomy" id="386267"/>
    <lineage>
        <taxon>Eukaryota</taxon>
        <taxon>Metazoa</taxon>
        <taxon>Chordata</taxon>
        <taxon>Craniata</taxon>
        <taxon>Vertebrata</taxon>
        <taxon>Euteleostomi</taxon>
        <taxon>Amphibia</taxon>
        <taxon>Batrachia</taxon>
        <taxon>Anura</taxon>
        <taxon>Neobatrachia</taxon>
        <taxon>Ranoidea</taxon>
        <taxon>Ranidae</taxon>
        <taxon>Staurois</taxon>
    </lineage>
</organism>
<dbReference type="EMBL" id="CATNWA010010072">
    <property type="protein sequence ID" value="CAI9559280.1"/>
    <property type="molecule type" value="Genomic_DNA"/>
</dbReference>
<comment type="caution">
    <text evidence="2">The sequence shown here is derived from an EMBL/GenBank/DDBJ whole genome shotgun (WGS) entry which is preliminary data.</text>
</comment>
<reference evidence="2" key="1">
    <citation type="submission" date="2023-05" db="EMBL/GenBank/DDBJ databases">
        <authorList>
            <person name="Stuckert A."/>
        </authorList>
    </citation>
    <scope>NUCLEOTIDE SEQUENCE</scope>
</reference>
<keyword evidence="1" id="KW-0732">Signal</keyword>
<evidence type="ECO:0000313" key="3">
    <source>
        <dbReference type="Proteomes" id="UP001162483"/>
    </source>
</evidence>
<name>A0ABN9CGP4_9NEOB</name>
<sequence length="61" mass="6869">MLKGRFLQLPLLGLTAYFEVPQQGVSLKPRTNALFGEGVSRRRPKLEPKSLIAYLLAHNFS</sequence>
<protein>
    <submittedName>
        <fullName evidence="2">Uncharacterized protein</fullName>
    </submittedName>
</protein>
<evidence type="ECO:0000256" key="1">
    <source>
        <dbReference type="SAM" id="SignalP"/>
    </source>
</evidence>
<proteinExistence type="predicted"/>
<feature type="chain" id="PRO_5047081802" evidence="1">
    <location>
        <begin position="16"/>
        <end position="61"/>
    </location>
</feature>
<keyword evidence="3" id="KW-1185">Reference proteome</keyword>